<evidence type="ECO:0000256" key="4">
    <source>
        <dbReference type="SAM" id="MobiDB-lite"/>
    </source>
</evidence>
<dbReference type="InterPro" id="IPR009057">
    <property type="entry name" value="Homeodomain-like_sf"/>
</dbReference>
<dbReference type="RefSeq" id="WP_340368544.1">
    <property type="nucleotide sequence ID" value="NZ_JBBKZV010000091.1"/>
</dbReference>
<dbReference type="Proteomes" id="UP001363010">
    <property type="component" value="Unassembled WGS sequence"/>
</dbReference>
<dbReference type="Pfam" id="PF12833">
    <property type="entry name" value="HTH_18"/>
    <property type="match status" value="1"/>
</dbReference>
<evidence type="ECO:0000259" key="5">
    <source>
        <dbReference type="PROSITE" id="PS01124"/>
    </source>
</evidence>
<evidence type="ECO:0000313" key="6">
    <source>
        <dbReference type="EMBL" id="MEJ8827532.1"/>
    </source>
</evidence>
<dbReference type="SMART" id="SM00342">
    <property type="entry name" value="HTH_ARAC"/>
    <property type="match status" value="1"/>
</dbReference>
<sequence length="353" mass="38765">MVPLVRAAALTNFLEVAESLGFNPTEALRHAGLNKNLLKDPEQRIATDAVVALLEEAAAGSGCATFGLRMAESRQLSSFGAVSLLISHQATLRDALVTTMDYRHLLNESLAMQLEDAGKLVILRQEVLTTRPSRQAAELALGVLFRMCGALMGAQWRPHSVNFIHSAPSDLRPHRRVFACRLEFDSEFNGFVFAASDLAAPNPHADPAMARYARQFLDSLPQSHRHPIVLEVRRAIYLMLPMGRATSESVAQGLGMSVRSMQRQLDEAGASFTSLLNAVRCELAPRYMENPKFSLSRISEMLGYSTQGSFTRWFTAQFEQLPSIWREREEGRKQPGANGGSAAARPSARGPGT</sequence>
<dbReference type="InterPro" id="IPR018060">
    <property type="entry name" value="HTH_AraC"/>
</dbReference>
<dbReference type="PANTHER" id="PTHR47894:SF4">
    <property type="entry name" value="HTH-TYPE TRANSCRIPTIONAL REGULATOR GADX"/>
    <property type="match status" value="1"/>
</dbReference>
<comment type="caution">
    <text evidence="6">The sequence shown here is derived from an EMBL/GenBank/DDBJ whole genome shotgun (WGS) entry which is preliminary data.</text>
</comment>
<dbReference type="Pfam" id="PF12625">
    <property type="entry name" value="Arabinose_bd"/>
    <property type="match status" value="1"/>
</dbReference>
<dbReference type="PROSITE" id="PS01124">
    <property type="entry name" value="HTH_ARAC_FAMILY_2"/>
    <property type="match status" value="1"/>
</dbReference>
<dbReference type="InterPro" id="IPR032687">
    <property type="entry name" value="AraC-type_N"/>
</dbReference>
<evidence type="ECO:0000256" key="3">
    <source>
        <dbReference type="ARBA" id="ARBA00023163"/>
    </source>
</evidence>
<gene>
    <name evidence="6" type="ORF">WKW80_37105</name>
</gene>
<name>A0ABU8WBU7_9BURK</name>
<reference evidence="6 7" key="1">
    <citation type="submission" date="2024-03" db="EMBL/GenBank/DDBJ databases">
        <title>Novel species of the genus Variovorax.</title>
        <authorList>
            <person name="Liu Q."/>
            <person name="Xin Y.-H."/>
        </authorList>
    </citation>
    <scope>NUCLEOTIDE SEQUENCE [LARGE SCALE GENOMIC DNA]</scope>
    <source>
        <strain evidence="6 7">KACC 18501</strain>
    </source>
</reference>
<keyword evidence="1" id="KW-0805">Transcription regulation</keyword>
<feature type="compositionally biased region" description="Low complexity" evidence="4">
    <location>
        <begin position="340"/>
        <end position="353"/>
    </location>
</feature>
<evidence type="ECO:0000313" key="7">
    <source>
        <dbReference type="Proteomes" id="UP001363010"/>
    </source>
</evidence>
<keyword evidence="2" id="KW-0238">DNA-binding</keyword>
<protein>
    <submittedName>
        <fullName evidence="6">AraC family transcriptional regulator</fullName>
    </submittedName>
</protein>
<feature type="domain" description="HTH araC/xylS-type" evidence="5">
    <location>
        <begin position="230"/>
        <end position="328"/>
    </location>
</feature>
<organism evidence="6 7">
    <name type="scientific">Variovorax humicola</name>
    <dbReference type="NCBI Taxonomy" id="1769758"/>
    <lineage>
        <taxon>Bacteria</taxon>
        <taxon>Pseudomonadati</taxon>
        <taxon>Pseudomonadota</taxon>
        <taxon>Betaproteobacteria</taxon>
        <taxon>Burkholderiales</taxon>
        <taxon>Comamonadaceae</taxon>
        <taxon>Variovorax</taxon>
    </lineage>
</organism>
<keyword evidence="7" id="KW-1185">Reference proteome</keyword>
<dbReference type="SUPFAM" id="SSF46689">
    <property type="entry name" value="Homeodomain-like"/>
    <property type="match status" value="1"/>
</dbReference>
<keyword evidence="3" id="KW-0804">Transcription</keyword>
<evidence type="ECO:0000256" key="1">
    <source>
        <dbReference type="ARBA" id="ARBA00023015"/>
    </source>
</evidence>
<evidence type="ECO:0000256" key="2">
    <source>
        <dbReference type="ARBA" id="ARBA00023125"/>
    </source>
</evidence>
<dbReference type="Gene3D" id="1.10.10.60">
    <property type="entry name" value="Homeodomain-like"/>
    <property type="match status" value="1"/>
</dbReference>
<dbReference type="PANTHER" id="PTHR47894">
    <property type="entry name" value="HTH-TYPE TRANSCRIPTIONAL REGULATOR GADX"/>
    <property type="match status" value="1"/>
</dbReference>
<accession>A0ABU8WBU7</accession>
<feature type="region of interest" description="Disordered" evidence="4">
    <location>
        <begin position="326"/>
        <end position="353"/>
    </location>
</feature>
<dbReference type="EMBL" id="JBBKZV010000091">
    <property type="protein sequence ID" value="MEJ8827532.1"/>
    <property type="molecule type" value="Genomic_DNA"/>
</dbReference>
<proteinExistence type="predicted"/>